<dbReference type="Proteomes" id="UP001371218">
    <property type="component" value="Unassembled WGS sequence"/>
</dbReference>
<reference evidence="2 3" key="1">
    <citation type="submission" date="2024-04" db="EMBL/GenBank/DDBJ databases">
        <title>Novel species of the genus Ideonella isolated from streams.</title>
        <authorList>
            <person name="Lu H."/>
        </authorList>
    </citation>
    <scope>NUCLEOTIDE SEQUENCE [LARGE SCALE GENOMIC DNA]</scope>
    <source>
        <strain evidence="2 3">DXS29W</strain>
    </source>
</reference>
<gene>
    <name evidence="2" type="ORF">AACH06_09415</name>
</gene>
<name>A0ABU9BM52_9BURK</name>
<evidence type="ECO:0000256" key="1">
    <source>
        <dbReference type="SAM" id="Phobius"/>
    </source>
</evidence>
<feature type="transmembrane region" description="Helical" evidence="1">
    <location>
        <begin position="24"/>
        <end position="46"/>
    </location>
</feature>
<dbReference type="EMBL" id="JBBUTG010000004">
    <property type="protein sequence ID" value="MEK8031032.1"/>
    <property type="molecule type" value="Genomic_DNA"/>
</dbReference>
<dbReference type="Pfam" id="PF12679">
    <property type="entry name" value="ABC2_membrane_2"/>
    <property type="match status" value="1"/>
</dbReference>
<proteinExistence type="predicted"/>
<keyword evidence="1" id="KW-1133">Transmembrane helix</keyword>
<feature type="transmembrane region" description="Helical" evidence="1">
    <location>
        <begin position="227"/>
        <end position="255"/>
    </location>
</feature>
<comment type="caution">
    <text evidence="2">The sequence shown here is derived from an EMBL/GenBank/DDBJ whole genome shotgun (WGS) entry which is preliminary data.</text>
</comment>
<accession>A0ABU9BM52</accession>
<evidence type="ECO:0000313" key="2">
    <source>
        <dbReference type="EMBL" id="MEK8031032.1"/>
    </source>
</evidence>
<sequence length="389" mass="41932">MMARSAWTVFTKELRDALRDRRTLFMVFLSSVAIGPLVLVLISTLVSELEKRADARELVAVGMDKAPTLRNYLLRQTYTLQVAPPDYEKQLKDNKLGDPVLVVPPDFEADLARGEVPVVQVITSSANQRAQGGAGRIMHLVDGFNREQATLRLAVRGVGPVAMEVVEVNELDLANPATRAAQLTGMLPFFVLMAVMYGALNAALDTTAGERERGSLEPLLMNPASRLALVIGKWGAVAAVGMLIAVLSSLSFLPGQWLLKSESLAAMFQYGMSEASAFLALLAPLAGALSALLMAIAIRCKSFKEAQANATVVVLGMSMLPMMMLFNQEGEKPWHLWVPGLAQSTLMGRVLKGEPMGAMDLVLPAAACGVLAFVCLLYVSRQFSKAAVR</sequence>
<protein>
    <submittedName>
        <fullName evidence="2">ABC transporter permease subunit</fullName>
    </submittedName>
</protein>
<feature type="transmembrane region" description="Helical" evidence="1">
    <location>
        <begin position="275"/>
        <end position="296"/>
    </location>
</feature>
<dbReference type="PANTHER" id="PTHR43471">
    <property type="entry name" value="ABC TRANSPORTER PERMEASE"/>
    <property type="match status" value="1"/>
</dbReference>
<feature type="transmembrane region" description="Helical" evidence="1">
    <location>
        <begin position="361"/>
        <end position="379"/>
    </location>
</feature>
<organism evidence="2 3">
    <name type="scientific">Ideonella lacteola</name>
    <dbReference type="NCBI Taxonomy" id="2984193"/>
    <lineage>
        <taxon>Bacteria</taxon>
        <taxon>Pseudomonadati</taxon>
        <taxon>Pseudomonadota</taxon>
        <taxon>Betaproteobacteria</taxon>
        <taxon>Burkholderiales</taxon>
        <taxon>Sphaerotilaceae</taxon>
        <taxon>Ideonella</taxon>
    </lineage>
</organism>
<feature type="transmembrane region" description="Helical" evidence="1">
    <location>
        <begin position="186"/>
        <end position="206"/>
    </location>
</feature>
<keyword evidence="1" id="KW-0472">Membrane</keyword>
<feature type="transmembrane region" description="Helical" evidence="1">
    <location>
        <begin position="308"/>
        <end position="326"/>
    </location>
</feature>
<evidence type="ECO:0000313" key="3">
    <source>
        <dbReference type="Proteomes" id="UP001371218"/>
    </source>
</evidence>
<keyword evidence="3" id="KW-1185">Reference proteome</keyword>
<keyword evidence="1" id="KW-0812">Transmembrane</keyword>
<dbReference type="PANTHER" id="PTHR43471:SF3">
    <property type="entry name" value="ABC TRANSPORTER PERMEASE PROTEIN NATB"/>
    <property type="match status" value="1"/>
</dbReference>
<dbReference type="RefSeq" id="WP_341425398.1">
    <property type="nucleotide sequence ID" value="NZ_JBBUTG010000004.1"/>
</dbReference>